<evidence type="ECO:0000313" key="1">
    <source>
        <dbReference type="EMBL" id="MPC12807.1"/>
    </source>
</evidence>
<proteinExistence type="predicted"/>
<dbReference type="AlphaFoldDB" id="A0A5B7CSN2"/>
<keyword evidence="2" id="KW-1185">Reference proteome</keyword>
<accession>A0A5B7CSN2</accession>
<protein>
    <submittedName>
        <fullName evidence="1">Uncharacterized protein</fullName>
    </submittedName>
</protein>
<name>A0A5B7CSN2_PORTR</name>
<gene>
    <name evidence="1" type="ORF">E2C01_005518</name>
</gene>
<reference evidence="1 2" key="1">
    <citation type="submission" date="2019-05" db="EMBL/GenBank/DDBJ databases">
        <title>Another draft genome of Portunus trituberculatus and its Hox gene families provides insights of decapod evolution.</title>
        <authorList>
            <person name="Jeong J.-H."/>
            <person name="Song I."/>
            <person name="Kim S."/>
            <person name="Choi T."/>
            <person name="Kim D."/>
            <person name="Ryu S."/>
            <person name="Kim W."/>
        </authorList>
    </citation>
    <scope>NUCLEOTIDE SEQUENCE [LARGE SCALE GENOMIC DNA]</scope>
    <source>
        <tissue evidence="1">Muscle</tissue>
    </source>
</reference>
<sequence length="106" mass="12275">MRYYADFPVNPFLCAEHRTEMIASGREAHIPHSFSQPKPSKPWFNSACYRAIHDREVAHKRYLSHPSLESHSLYISGQNHAKFVLQLAKHSIIKRKCHTFSNSNSP</sequence>
<dbReference type="EMBL" id="VSRR010000238">
    <property type="protein sequence ID" value="MPC12807.1"/>
    <property type="molecule type" value="Genomic_DNA"/>
</dbReference>
<evidence type="ECO:0000313" key="2">
    <source>
        <dbReference type="Proteomes" id="UP000324222"/>
    </source>
</evidence>
<comment type="caution">
    <text evidence="1">The sequence shown here is derived from an EMBL/GenBank/DDBJ whole genome shotgun (WGS) entry which is preliminary data.</text>
</comment>
<dbReference type="Proteomes" id="UP000324222">
    <property type="component" value="Unassembled WGS sequence"/>
</dbReference>
<organism evidence="1 2">
    <name type="scientific">Portunus trituberculatus</name>
    <name type="common">Swimming crab</name>
    <name type="synonym">Neptunus trituberculatus</name>
    <dbReference type="NCBI Taxonomy" id="210409"/>
    <lineage>
        <taxon>Eukaryota</taxon>
        <taxon>Metazoa</taxon>
        <taxon>Ecdysozoa</taxon>
        <taxon>Arthropoda</taxon>
        <taxon>Crustacea</taxon>
        <taxon>Multicrustacea</taxon>
        <taxon>Malacostraca</taxon>
        <taxon>Eumalacostraca</taxon>
        <taxon>Eucarida</taxon>
        <taxon>Decapoda</taxon>
        <taxon>Pleocyemata</taxon>
        <taxon>Brachyura</taxon>
        <taxon>Eubrachyura</taxon>
        <taxon>Portunoidea</taxon>
        <taxon>Portunidae</taxon>
        <taxon>Portuninae</taxon>
        <taxon>Portunus</taxon>
    </lineage>
</organism>